<protein>
    <submittedName>
        <fullName evidence="2">Uncharacterized protein</fullName>
    </submittedName>
</protein>
<evidence type="ECO:0000313" key="2">
    <source>
        <dbReference type="EMBL" id="EMC94846.1"/>
    </source>
</evidence>
<dbReference type="KEGG" id="bcom:BAUCODRAFT_25949"/>
<name>M2ME36_BAUPA</name>
<sequence length="499" mass="55403">MSGRKTSPEFRVVKPGKILPRRSSSQAQASEPAASSTWIDQNALASGLGRKDIRAQAARASAAARRATIARKQSQQWQHPGCGVLSPTPTVADSSERSTSEVEIARALVSPKVEEDQAFFQRVVPIVTQLMAHRPFQLEQPSETSLAHSSVRSMIWSAMLESTTLYQVAIFVAGTHSNTCGLPKSAFAHIGPGLLTLRGASLDAIQSKITSADAESIAPMAIALLAGWERRYGDEDAYAVHMQAWKSLPLPAQSLTEDSVATLTDLVLEMYRRSLDERSHLHTHAFNPSQLTNLPAGFKIFDQRRPEARSLMALTAQLSHFHISDKEEITRLRKIGLENMAWSPTHTRGCEPQPDAEGQVDPTELNALYHVRAVNISICGVMLSAAMDAHKFDWPFDLQSALWIHTSSCQHLRTPALIGTKYQLVALWTRYSLCALARDPEQDAYLRQLLQQLKLTTWKALKSEFEQLLYQDDFEASFSSLFEQLMRRSDEAVESREAG</sequence>
<dbReference type="RefSeq" id="XP_007677972.1">
    <property type="nucleotide sequence ID" value="XM_007679782.1"/>
</dbReference>
<dbReference type="eggNOG" id="ENOG502T9Y3">
    <property type="taxonomic scope" value="Eukaryota"/>
</dbReference>
<evidence type="ECO:0000256" key="1">
    <source>
        <dbReference type="SAM" id="MobiDB-lite"/>
    </source>
</evidence>
<keyword evidence="3" id="KW-1185">Reference proteome</keyword>
<dbReference type="AlphaFoldDB" id="M2ME36"/>
<feature type="region of interest" description="Disordered" evidence="1">
    <location>
        <begin position="1"/>
        <end position="37"/>
    </location>
</feature>
<dbReference type="GeneID" id="19110361"/>
<proteinExistence type="predicted"/>
<dbReference type="HOGENOM" id="CLU_594436_0_0_1"/>
<gene>
    <name evidence="2" type="ORF">BAUCODRAFT_25949</name>
</gene>
<reference evidence="2 3" key="1">
    <citation type="journal article" date="2012" name="PLoS Pathog.">
        <title>Diverse lifestyles and strategies of plant pathogenesis encoded in the genomes of eighteen Dothideomycetes fungi.</title>
        <authorList>
            <person name="Ohm R.A."/>
            <person name="Feau N."/>
            <person name="Henrissat B."/>
            <person name="Schoch C.L."/>
            <person name="Horwitz B.A."/>
            <person name="Barry K.W."/>
            <person name="Condon B.J."/>
            <person name="Copeland A.C."/>
            <person name="Dhillon B."/>
            <person name="Glaser F."/>
            <person name="Hesse C.N."/>
            <person name="Kosti I."/>
            <person name="LaButti K."/>
            <person name="Lindquist E.A."/>
            <person name="Lucas S."/>
            <person name="Salamov A.A."/>
            <person name="Bradshaw R.E."/>
            <person name="Ciuffetti L."/>
            <person name="Hamelin R.C."/>
            <person name="Kema G.H.J."/>
            <person name="Lawrence C."/>
            <person name="Scott J.A."/>
            <person name="Spatafora J.W."/>
            <person name="Turgeon B.G."/>
            <person name="de Wit P.J.G.M."/>
            <person name="Zhong S."/>
            <person name="Goodwin S.B."/>
            <person name="Grigoriev I.V."/>
        </authorList>
    </citation>
    <scope>NUCLEOTIDE SEQUENCE [LARGE SCALE GENOMIC DNA]</scope>
    <source>
        <strain evidence="2 3">UAMH 10762</strain>
    </source>
</reference>
<organism evidence="2 3">
    <name type="scientific">Baudoinia panamericana (strain UAMH 10762)</name>
    <name type="common">Angels' share fungus</name>
    <name type="synonym">Baudoinia compniacensis (strain UAMH 10762)</name>
    <dbReference type="NCBI Taxonomy" id="717646"/>
    <lineage>
        <taxon>Eukaryota</taxon>
        <taxon>Fungi</taxon>
        <taxon>Dikarya</taxon>
        <taxon>Ascomycota</taxon>
        <taxon>Pezizomycotina</taxon>
        <taxon>Dothideomycetes</taxon>
        <taxon>Dothideomycetidae</taxon>
        <taxon>Mycosphaerellales</taxon>
        <taxon>Teratosphaeriaceae</taxon>
        <taxon>Baudoinia</taxon>
    </lineage>
</organism>
<evidence type="ECO:0000313" key="3">
    <source>
        <dbReference type="Proteomes" id="UP000011761"/>
    </source>
</evidence>
<dbReference type="Proteomes" id="UP000011761">
    <property type="component" value="Unassembled WGS sequence"/>
</dbReference>
<dbReference type="OMA" id="NISICGV"/>
<feature type="compositionally biased region" description="Low complexity" evidence="1">
    <location>
        <begin position="21"/>
        <end position="36"/>
    </location>
</feature>
<feature type="compositionally biased region" description="Basic and acidic residues" evidence="1">
    <location>
        <begin position="1"/>
        <end position="12"/>
    </location>
</feature>
<feature type="region of interest" description="Disordered" evidence="1">
    <location>
        <begin position="71"/>
        <end position="97"/>
    </location>
</feature>
<dbReference type="EMBL" id="KB445558">
    <property type="protein sequence ID" value="EMC94846.1"/>
    <property type="molecule type" value="Genomic_DNA"/>
</dbReference>
<dbReference type="OrthoDB" id="3643633at2759"/>
<accession>M2ME36</accession>